<protein>
    <submittedName>
        <fullName evidence="4">Phage tail protein</fullName>
    </submittedName>
</protein>
<organism evidence="4 5">
    <name type="scientific">Pediococcus pentosaceus</name>
    <dbReference type="NCBI Taxonomy" id="1255"/>
    <lineage>
        <taxon>Bacteria</taxon>
        <taxon>Bacillati</taxon>
        <taxon>Bacillota</taxon>
        <taxon>Bacilli</taxon>
        <taxon>Lactobacillales</taxon>
        <taxon>Lactobacillaceae</taxon>
        <taxon>Pediococcus</taxon>
    </lineage>
</organism>
<evidence type="ECO:0000259" key="3">
    <source>
        <dbReference type="Pfam" id="PF21311"/>
    </source>
</evidence>
<feature type="domain" description="P68 RBP/TagC-like beta-propeller" evidence="3">
    <location>
        <begin position="542"/>
        <end position="784"/>
    </location>
</feature>
<reference evidence="4 5" key="1">
    <citation type="submission" date="2023-02" db="EMBL/GenBank/DDBJ databases">
        <title>Comparative genomics and fermentation flavor characterization of five lactic acid bacteria reveal flavor biosynthesis metabolic pathways in fermented muskmelon puree.</title>
        <authorList>
            <person name="Yuan L."/>
            <person name="Li M."/>
            <person name="Xu X."/>
            <person name="Lao F."/>
            <person name="Wu J."/>
        </authorList>
    </citation>
    <scope>NUCLEOTIDE SEQUENCE [LARGE SCALE GENOMIC DNA]</scope>
    <source>
        <strain evidence="4 5">Ca-4</strain>
        <plasmid evidence="4 5">unnamed3</plasmid>
    </source>
</reference>
<accession>A0ABD7X969</accession>
<dbReference type="RefSeq" id="WP_275000727.1">
    <property type="nucleotide sequence ID" value="NZ_CP118742.1"/>
</dbReference>
<dbReference type="NCBIfam" id="TIGR01665">
    <property type="entry name" value="put_anti_recept"/>
    <property type="match status" value="1"/>
</dbReference>
<keyword evidence="4" id="KW-0614">Plasmid</keyword>
<evidence type="ECO:0000313" key="4">
    <source>
        <dbReference type="EMBL" id="WEA58280.1"/>
    </source>
</evidence>
<gene>
    <name evidence="4" type="ORF">PWB86_09735</name>
</gene>
<evidence type="ECO:0000259" key="2">
    <source>
        <dbReference type="Pfam" id="PF06605"/>
    </source>
</evidence>
<dbReference type="InterPro" id="IPR010572">
    <property type="entry name" value="Tail_dom"/>
</dbReference>
<evidence type="ECO:0000313" key="5">
    <source>
        <dbReference type="Proteomes" id="UP001214131"/>
    </source>
</evidence>
<dbReference type="AlphaFoldDB" id="A0ABD7X969"/>
<dbReference type="Pfam" id="PF06605">
    <property type="entry name" value="Prophage_tail"/>
    <property type="match status" value="1"/>
</dbReference>
<dbReference type="EMBL" id="CP118742">
    <property type="protein sequence ID" value="WEA58280.1"/>
    <property type="molecule type" value="Genomic_DNA"/>
</dbReference>
<name>A0ABD7X969_PEDPE</name>
<proteinExistence type="predicted"/>
<feature type="region of interest" description="Disordered" evidence="1">
    <location>
        <begin position="820"/>
        <end position="840"/>
    </location>
</feature>
<dbReference type="Pfam" id="PF21311">
    <property type="entry name" value="Phage_RBD_prop"/>
    <property type="match status" value="1"/>
</dbReference>
<feature type="domain" description="Tail spike" evidence="2">
    <location>
        <begin position="134"/>
        <end position="364"/>
    </location>
</feature>
<dbReference type="Proteomes" id="UP001214131">
    <property type="component" value="Plasmid unnamed3"/>
</dbReference>
<evidence type="ECO:0000256" key="1">
    <source>
        <dbReference type="SAM" id="MobiDB-lite"/>
    </source>
</evidence>
<geneLocation type="plasmid" evidence="4 5">
    <name>unnamed3</name>
</geneLocation>
<sequence>MDDSMLLILDQHLNLVGRLSNNGNGTPFYNDVFTRAIADEDSELTPDDTASQKAFYEVDGHANTKNWSHTLDSIYVPSGYQDSNLIVQGNSIAYQDPSNNRWYVMKLNSVTDSHDASGRGLKFATGTNIAANDLSKKIVGKKSFTEANSTEVMSWLLTNTGWTIADDSEIVGATFDVEFDGTETAQSKLQDICTMYGLEIDAYVLFSAETGKIMQKVVEIKRQFGNDNGQTVRYGQDMLDVTREVVDNNLFTKLYILDADGEDSVKTANGGLNYIVDNDANALYNPPIEGQPQTYLEGSIQAQNVTTPTALLAWAKTQLQLFNHPRINYTVTISSDFTANLGDTIRVVDFEMEPELTVVSRVIKKVTSFSDYTQNQVILGEFATVKVVKPGFISDLEDRLNGKIKDIISDLRSGKRAATVQLITPSGKTWSKADDSKIVIARVFVDGTNITDYLSQSAFVWTKSNQTSGIHDLDWEEKHANDGYELHLDKGDVGEITCTIEGDYLKDDATIILGNDNEVVIDLIRDTAPVDVWGDKINDAFQYEWVDTVNKQVITNTSYDYLTHGKGTRSMTTDTKYHRFKLDGTYIDSMIVQGGGHGSSFGARLVDGVPEIWTYSVDYNGNNACLSKIKWKSNGVVKQGDGVVNIAAMPAVNGKYFRRVSTDFKSGWVLTTMGSGLVEVLKISDLEQGKWNPKYSFKIQQFGLNPVANTEPNFNTIQSNDISFPYMLINSGDGNNKDKRLVKCINVVTESEAFSRENTPDMFGSRWSLPPSAFEPETVGFYTEGDQRYILQGFNARVKTETNSDEKHNVLFKTPITIRDDSGDAKDYISEDTRSEAKEN</sequence>
<dbReference type="InterPro" id="IPR007119">
    <property type="entry name" value="Phage_tail_spike_N"/>
</dbReference>
<dbReference type="InterPro" id="IPR048799">
    <property type="entry name" value="P68_RBP_TagC-like_beta-prop"/>
</dbReference>